<dbReference type="EMBL" id="LANX01000001">
    <property type="protein sequence ID" value="KJV68870.1"/>
    <property type="molecule type" value="Genomic_DNA"/>
</dbReference>
<dbReference type="UniPathway" id="UPA00848">
    <property type="reaction ID" value="UER00151"/>
</dbReference>
<dbReference type="GO" id="GO:0006729">
    <property type="term" value="P:tetrahydrobiopterin biosynthetic process"/>
    <property type="evidence" value="ECO:0007669"/>
    <property type="project" value="TreeGrafter"/>
</dbReference>
<dbReference type="NCBIfam" id="NF006825">
    <property type="entry name" value="PRK09347.1-2"/>
    <property type="match status" value="1"/>
</dbReference>
<organism evidence="10 11">
    <name type="scientific">Candidatus Neoehrlichia procyonis str. RAC413</name>
    <dbReference type="NCBI Taxonomy" id="1359163"/>
    <lineage>
        <taxon>Bacteria</taxon>
        <taxon>Pseudomonadati</taxon>
        <taxon>Pseudomonadota</taxon>
        <taxon>Alphaproteobacteria</taxon>
        <taxon>Rickettsiales</taxon>
        <taxon>Anaplasmataceae</taxon>
        <taxon>Candidatus Neoehrlichia</taxon>
    </lineage>
</organism>
<reference evidence="10 11" key="1">
    <citation type="submission" date="2015-02" db="EMBL/GenBank/DDBJ databases">
        <title>Genome Sequencing of Rickettsiales.</title>
        <authorList>
            <person name="Daugherty S.C."/>
            <person name="Su Q."/>
            <person name="Abolude K."/>
            <person name="Beier-Sexton M."/>
            <person name="Carlyon J.A."/>
            <person name="Carter R."/>
            <person name="Day N.P."/>
            <person name="Dumler S.J."/>
            <person name="Dyachenko V."/>
            <person name="Godinez A."/>
            <person name="Kurtti T.J."/>
            <person name="Lichay M."/>
            <person name="Mullins K.E."/>
            <person name="Ott S."/>
            <person name="Pappas-Brown V."/>
            <person name="Paris D.H."/>
            <person name="Patel P."/>
            <person name="Richards A.L."/>
            <person name="Sadzewicz L."/>
            <person name="Sears K."/>
            <person name="Seidman D."/>
            <person name="Sengamalay N."/>
            <person name="Stenos J."/>
            <person name="Tallon L.J."/>
            <person name="Vincent G."/>
            <person name="Fraser C.M."/>
            <person name="Munderloh U."/>
            <person name="Dunning-Hotopp J.C."/>
        </authorList>
    </citation>
    <scope>NUCLEOTIDE SEQUENCE [LARGE SCALE GENOMIC DNA]</scope>
    <source>
        <strain evidence="10 11">RAC413</strain>
    </source>
</reference>
<feature type="domain" description="GTP cyclohydrolase I" evidence="9">
    <location>
        <begin position="11"/>
        <end position="189"/>
    </location>
</feature>
<dbReference type="Gene3D" id="3.30.1130.10">
    <property type="match status" value="1"/>
</dbReference>
<dbReference type="PANTHER" id="PTHR11109">
    <property type="entry name" value="GTP CYCLOHYDROLASE I"/>
    <property type="match status" value="1"/>
</dbReference>
<keyword evidence="6 8" id="KW-0378">Hydrolase</keyword>
<dbReference type="GO" id="GO:0046654">
    <property type="term" value="P:tetrahydrofolate biosynthetic process"/>
    <property type="evidence" value="ECO:0007669"/>
    <property type="project" value="UniProtKB-UniRule"/>
</dbReference>
<evidence type="ECO:0000256" key="7">
    <source>
        <dbReference type="ARBA" id="ARBA00023134"/>
    </source>
</evidence>
<feature type="binding site" evidence="8">
    <location>
        <position position="152"/>
    </location>
    <ligand>
        <name>Zn(2+)</name>
        <dbReference type="ChEBI" id="CHEBI:29105"/>
    </ligand>
</feature>
<evidence type="ECO:0000256" key="2">
    <source>
        <dbReference type="ARBA" id="ARBA00005080"/>
    </source>
</evidence>
<keyword evidence="8" id="KW-0862">Zinc</keyword>
<dbReference type="InterPro" id="IPR043133">
    <property type="entry name" value="GTP-CH-I_C/QueF"/>
</dbReference>
<feature type="binding site" evidence="8">
    <location>
        <position position="81"/>
    </location>
    <ligand>
        <name>Zn(2+)</name>
        <dbReference type="ChEBI" id="CHEBI:29105"/>
    </ligand>
</feature>
<name>A0A0F3NLF3_9RICK</name>
<evidence type="ECO:0000256" key="8">
    <source>
        <dbReference type="HAMAP-Rule" id="MF_00223"/>
    </source>
</evidence>
<comment type="subunit">
    <text evidence="4">Toroid-shaped homodecamer, composed of two pentamers of five dimers.</text>
</comment>
<comment type="caution">
    <text evidence="10">The sequence shown here is derived from an EMBL/GenBank/DDBJ whole genome shotgun (WGS) entry which is preliminary data.</text>
</comment>
<keyword evidence="7 8" id="KW-0342">GTP-binding</keyword>
<keyword evidence="11" id="KW-1185">Reference proteome</keyword>
<gene>
    <name evidence="8" type="primary">folE</name>
    <name evidence="10" type="ORF">NLO413_0238</name>
</gene>
<dbReference type="GO" id="GO:0005737">
    <property type="term" value="C:cytoplasm"/>
    <property type="evidence" value="ECO:0007669"/>
    <property type="project" value="TreeGrafter"/>
</dbReference>
<keyword evidence="5 8" id="KW-0554">One-carbon metabolism</keyword>
<dbReference type="PROSITE" id="PS00859">
    <property type="entry name" value="GTP_CYCLOHYDROL_1_1"/>
    <property type="match status" value="1"/>
</dbReference>
<dbReference type="PATRIC" id="fig|1359163.3.peg.229"/>
<evidence type="ECO:0000256" key="5">
    <source>
        <dbReference type="ARBA" id="ARBA00022563"/>
    </source>
</evidence>
<dbReference type="HAMAP" id="MF_00223">
    <property type="entry name" value="FolE"/>
    <property type="match status" value="1"/>
</dbReference>
<comment type="catalytic activity">
    <reaction evidence="1 8">
        <text>GTP + H2O = 7,8-dihydroneopterin 3'-triphosphate + formate + H(+)</text>
        <dbReference type="Rhea" id="RHEA:17473"/>
        <dbReference type="ChEBI" id="CHEBI:15377"/>
        <dbReference type="ChEBI" id="CHEBI:15378"/>
        <dbReference type="ChEBI" id="CHEBI:15740"/>
        <dbReference type="ChEBI" id="CHEBI:37565"/>
        <dbReference type="ChEBI" id="CHEBI:58462"/>
        <dbReference type="EC" id="3.5.4.16"/>
    </reaction>
</comment>
<evidence type="ECO:0000256" key="6">
    <source>
        <dbReference type="ARBA" id="ARBA00022801"/>
    </source>
</evidence>
<comment type="similarity">
    <text evidence="3 8">Belongs to the GTP cyclohydrolase I family.</text>
</comment>
<keyword evidence="8" id="KW-0547">Nucleotide-binding</keyword>
<dbReference type="RefSeq" id="WP_045808707.1">
    <property type="nucleotide sequence ID" value="NZ_LANX01000001.1"/>
</dbReference>
<evidence type="ECO:0000313" key="10">
    <source>
        <dbReference type="EMBL" id="KJV68870.1"/>
    </source>
</evidence>
<dbReference type="Proteomes" id="UP000033562">
    <property type="component" value="Unassembled WGS sequence"/>
</dbReference>
<dbReference type="EC" id="3.5.4.16" evidence="8"/>
<evidence type="ECO:0000256" key="3">
    <source>
        <dbReference type="ARBA" id="ARBA00008085"/>
    </source>
</evidence>
<evidence type="ECO:0000313" key="11">
    <source>
        <dbReference type="Proteomes" id="UP000033562"/>
    </source>
</evidence>
<dbReference type="FunFam" id="3.30.1130.10:FF:000001">
    <property type="entry name" value="GTP cyclohydrolase 1"/>
    <property type="match status" value="1"/>
</dbReference>
<dbReference type="GO" id="GO:0003934">
    <property type="term" value="F:GTP cyclohydrolase I activity"/>
    <property type="evidence" value="ECO:0007669"/>
    <property type="project" value="UniProtKB-UniRule"/>
</dbReference>
<dbReference type="GO" id="GO:0005525">
    <property type="term" value="F:GTP binding"/>
    <property type="evidence" value="ECO:0007669"/>
    <property type="project" value="UniProtKB-KW"/>
</dbReference>
<comment type="pathway">
    <text evidence="2 8">Cofactor biosynthesis; 7,8-dihydroneopterin triphosphate biosynthesis; 7,8-dihydroneopterin triphosphate from GTP: step 1/1.</text>
</comment>
<dbReference type="Pfam" id="PF01227">
    <property type="entry name" value="GTP_cyclohydroI"/>
    <property type="match status" value="1"/>
</dbReference>
<dbReference type="InterPro" id="IPR001474">
    <property type="entry name" value="GTP_CycHdrlase_I"/>
</dbReference>
<proteinExistence type="inferred from homology"/>
<dbReference type="AlphaFoldDB" id="A0A0F3NLF3"/>
<dbReference type="Gene3D" id="1.10.286.10">
    <property type="match status" value="1"/>
</dbReference>
<dbReference type="InterPro" id="IPR018234">
    <property type="entry name" value="GTP_CycHdrlase_I_CS"/>
</dbReference>
<dbReference type="InterPro" id="IPR043134">
    <property type="entry name" value="GTP-CH-I_N"/>
</dbReference>
<accession>A0A0F3NLF3</accession>
<dbReference type="GO" id="GO:0006730">
    <property type="term" value="P:one-carbon metabolic process"/>
    <property type="evidence" value="ECO:0007669"/>
    <property type="project" value="UniProtKB-UniRule"/>
</dbReference>
<feature type="binding site" evidence="8">
    <location>
        <position position="84"/>
    </location>
    <ligand>
        <name>Zn(2+)</name>
        <dbReference type="ChEBI" id="CHEBI:29105"/>
    </ligand>
</feature>
<sequence>MTNKPSDYDAEMAVKMLISWIGDDPNREGLLNTPKRVLNFYKKMFKGYKCNLENVSVTSKLLNSCYSDLIILKNIDFTSYCEHHIVPIKGKISIGYLPDKLICGIGKIIELLNIFTKRLQIQENLTMQIAEYLNKLLLPKGIAVLIEATHECIACCEEYDKNNLTLQTNYMLGIFQDDLNIRKEFFNRIKI</sequence>
<dbReference type="GO" id="GO:0008270">
    <property type="term" value="F:zinc ion binding"/>
    <property type="evidence" value="ECO:0007669"/>
    <property type="project" value="UniProtKB-UniRule"/>
</dbReference>
<dbReference type="OrthoDB" id="9801207at2"/>
<dbReference type="STRING" id="1359163.NLO413_0238"/>
<evidence type="ECO:0000259" key="9">
    <source>
        <dbReference type="Pfam" id="PF01227"/>
    </source>
</evidence>
<dbReference type="PANTHER" id="PTHR11109:SF7">
    <property type="entry name" value="GTP CYCLOHYDROLASE 1"/>
    <property type="match status" value="1"/>
</dbReference>
<protein>
    <recommendedName>
        <fullName evidence="8">GTP cyclohydrolase 1</fullName>
        <ecNumber evidence="8">3.5.4.16</ecNumber>
    </recommendedName>
    <alternativeName>
        <fullName evidence="8">GTP cyclohydrolase I</fullName>
        <shortName evidence="8">GTP-CH-I</shortName>
    </alternativeName>
</protein>
<keyword evidence="8" id="KW-0479">Metal-binding</keyword>
<dbReference type="SUPFAM" id="SSF55620">
    <property type="entry name" value="Tetrahydrobiopterin biosynthesis enzymes-like"/>
    <property type="match status" value="1"/>
</dbReference>
<dbReference type="InterPro" id="IPR020602">
    <property type="entry name" value="GTP_CycHdrlase_I_dom"/>
</dbReference>
<evidence type="ECO:0000256" key="4">
    <source>
        <dbReference type="ARBA" id="ARBA00011857"/>
    </source>
</evidence>
<dbReference type="NCBIfam" id="NF006826">
    <property type="entry name" value="PRK09347.1-3"/>
    <property type="match status" value="1"/>
</dbReference>
<comment type="subunit">
    <text evidence="8">Homopolymer.</text>
</comment>
<evidence type="ECO:0000256" key="1">
    <source>
        <dbReference type="ARBA" id="ARBA00001052"/>
    </source>
</evidence>